<evidence type="ECO:0000313" key="2">
    <source>
        <dbReference type="EMBL" id="MCL9808982.1"/>
    </source>
</evidence>
<dbReference type="Pfam" id="PF04264">
    <property type="entry name" value="YceI"/>
    <property type="match status" value="1"/>
</dbReference>
<dbReference type="RefSeq" id="WP_250592382.1">
    <property type="nucleotide sequence ID" value="NZ_JAMLJM010000003.1"/>
</dbReference>
<protein>
    <submittedName>
        <fullName evidence="2">YceI family protein</fullName>
    </submittedName>
</protein>
<name>A0ABT0TNC7_9FLAO</name>
<sequence length="219" mass="24478">MKKCIAILVIGVLSLTVSCKKEKTDTQESTSMESSVTKDGLKYTVDTKTSLVKWSGSKPTRTHTGTINLKEGEVTVKDSMITSGSFFIDMNTITVTDLKPEEGKADLENHLKGTGDKNKDDFFNVTKYPTSDFRITKVEPREGKVQIFGNLSIKGVTKAINFAADVTINDKEVILKTEKMILNRTYFNVNFASKSLFADLKDKFINDEIEIEVEIRATR</sequence>
<dbReference type="SUPFAM" id="SSF101874">
    <property type="entry name" value="YceI-like"/>
    <property type="match status" value="1"/>
</dbReference>
<feature type="domain" description="Lipid/polyisoprenoid-binding YceI-like" evidence="1">
    <location>
        <begin position="42"/>
        <end position="218"/>
    </location>
</feature>
<evidence type="ECO:0000259" key="1">
    <source>
        <dbReference type="SMART" id="SM00867"/>
    </source>
</evidence>
<dbReference type="InterPro" id="IPR007372">
    <property type="entry name" value="Lipid/polyisoprenoid-bd_YceI"/>
</dbReference>
<evidence type="ECO:0000313" key="3">
    <source>
        <dbReference type="Proteomes" id="UP001317191"/>
    </source>
</evidence>
<dbReference type="PANTHER" id="PTHR34406">
    <property type="entry name" value="PROTEIN YCEI"/>
    <property type="match status" value="1"/>
</dbReference>
<proteinExistence type="predicted"/>
<dbReference type="InterPro" id="IPR036761">
    <property type="entry name" value="TTHA0802/YceI-like_sf"/>
</dbReference>
<dbReference type="PROSITE" id="PS51257">
    <property type="entry name" value="PROKAR_LIPOPROTEIN"/>
    <property type="match status" value="1"/>
</dbReference>
<dbReference type="Gene3D" id="2.40.128.110">
    <property type="entry name" value="Lipid/polyisoprenoid-binding, YceI-like"/>
    <property type="match status" value="1"/>
</dbReference>
<gene>
    <name evidence="2" type="ORF">NAT50_06365</name>
</gene>
<accession>A0ABT0TNC7</accession>
<dbReference type="EMBL" id="JAMLJM010000003">
    <property type="protein sequence ID" value="MCL9808982.1"/>
    <property type="molecule type" value="Genomic_DNA"/>
</dbReference>
<organism evidence="2 3">
    <name type="scientific">Flavobacterium luminosum</name>
    <dbReference type="NCBI Taxonomy" id="2949086"/>
    <lineage>
        <taxon>Bacteria</taxon>
        <taxon>Pseudomonadati</taxon>
        <taxon>Bacteroidota</taxon>
        <taxon>Flavobacteriia</taxon>
        <taxon>Flavobacteriales</taxon>
        <taxon>Flavobacteriaceae</taxon>
        <taxon>Flavobacterium</taxon>
    </lineage>
</organism>
<dbReference type="PANTHER" id="PTHR34406:SF1">
    <property type="entry name" value="PROTEIN YCEI"/>
    <property type="match status" value="1"/>
</dbReference>
<comment type="caution">
    <text evidence="2">The sequence shown here is derived from an EMBL/GenBank/DDBJ whole genome shotgun (WGS) entry which is preliminary data.</text>
</comment>
<dbReference type="SMART" id="SM00867">
    <property type="entry name" value="YceI"/>
    <property type="match status" value="1"/>
</dbReference>
<reference evidence="2 3" key="1">
    <citation type="submission" date="2022-05" db="EMBL/GenBank/DDBJ databases">
        <title>Flavobacterium sp., isolated from activated sludge.</title>
        <authorList>
            <person name="Ran Q."/>
        </authorList>
    </citation>
    <scope>NUCLEOTIDE SEQUENCE [LARGE SCALE GENOMIC DNA]</scope>
    <source>
        <strain evidence="2 3">HXWNR70</strain>
    </source>
</reference>
<keyword evidence="3" id="KW-1185">Reference proteome</keyword>
<dbReference type="Proteomes" id="UP001317191">
    <property type="component" value="Unassembled WGS sequence"/>
</dbReference>